<dbReference type="GeneID" id="8442894"/>
<dbReference type="STRING" id="336963.C4JV70"/>
<dbReference type="VEuPathDB" id="FungiDB:UREG_06462"/>
<evidence type="ECO:0000313" key="3">
    <source>
        <dbReference type="EMBL" id="EEP81597.1"/>
    </source>
</evidence>
<dbReference type="KEGG" id="ure:UREG_06462"/>
<feature type="compositionally biased region" description="Acidic residues" evidence="1">
    <location>
        <begin position="343"/>
        <end position="364"/>
    </location>
</feature>
<dbReference type="Proteomes" id="UP000002058">
    <property type="component" value="Unassembled WGS sequence"/>
</dbReference>
<evidence type="ECO:0000313" key="4">
    <source>
        <dbReference type="Proteomes" id="UP000002058"/>
    </source>
</evidence>
<evidence type="ECO:0000256" key="1">
    <source>
        <dbReference type="SAM" id="MobiDB-lite"/>
    </source>
</evidence>
<protein>
    <recommendedName>
        <fullName evidence="2">Stc1 domain-containing protein</fullName>
    </recommendedName>
</protein>
<feature type="compositionally biased region" description="Basic and acidic residues" evidence="1">
    <location>
        <begin position="332"/>
        <end position="342"/>
    </location>
</feature>
<dbReference type="eggNOG" id="ENOG502SB6E">
    <property type="taxonomic scope" value="Eukaryota"/>
</dbReference>
<sequence>MGSPRNPSLFSFQPPLHSSSLLLQSSLHQQLIDIACYLRESVFQRSEYFEQRQFSDGSSARTNLGKRVKCKICKKIRSANAFSKRQLEELRKAMLKHGATGLNGPGYAGCRACITHQVVELTCCVCDKTKALEFFSKNQRRDPDSARCTNCVQGQMDTEPVMDDAKLLLDDESAIDTNTYMSQSDAYTINSFRTLSIAGGDNLLSGSNSVVMSDHTVKLSYQAPSNAMSKGKGKEENASLGGGVWLEQGSRFPEEMMGPNATGGVPLTQGNAHLRIAAPPSEAAENSLANGARDAWKTASSVRSQQSVQPSGMVIAKRTSNFAKIPAAQLPKEQKPNMYKDEPEGETIESDESSFEDDDVQTWI</sequence>
<accession>C4JV70</accession>
<reference evidence="4" key="1">
    <citation type="journal article" date="2009" name="Genome Res.">
        <title>Comparative genomic analyses of the human fungal pathogens Coccidioides and their relatives.</title>
        <authorList>
            <person name="Sharpton T.J."/>
            <person name="Stajich J.E."/>
            <person name="Rounsley S.D."/>
            <person name="Gardner M.J."/>
            <person name="Wortman J.R."/>
            <person name="Jordar V.S."/>
            <person name="Maiti R."/>
            <person name="Kodira C.D."/>
            <person name="Neafsey D.E."/>
            <person name="Zeng Q."/>
            <person name="Hung C.-Y."/>
            <person name="McMahan C."/>
            <person name="Muszewska A."/>
            <person name="Grynberg M."/>
            <person name="Mandel M.A."/>
            <person name="Kellner E.M."/>
            <person name="Barker B.M."/>
            <person name="Galgiani J.N."/>
            <person name="Orbach M.J."/>
            <person name="Kirkland T.N."/>
            <person name="Cole G.T."/>
            <person name="Henn M.R."/>
            <person name="Birren B.W."/>
            <person name="Taylor J.W."/>
        </authorList>
    </citation>
    <scope>NUCLEOTIDE SEQUENCE [LARGE SCALE GENOMIC DNA]</scope>
    <source>
        <strain evidence="4">UAMH 1704</strain>
    </source>
</reference>
<dbReference type="AlphaFoldDB" id="C4JV70"/>
<dbReference type="InterPro" id="IPR024630">
    <property type="entry name" value="Stc1"/>
</dbReference>
<feature type="region of interest" description="Disordered" evidence="1">
    <location>
        <begin position="327"/>
        <end position="364"/>
    </location>
</feature>
<organism evidence="3 4">
    <name type="scientific">Uncinocarpus reesii (strain UAMH 1704)</name>
    <dbReference type="NCBI Taxonomy" id="336963"/>
    <lineage>
        <taxon>Eukaryota</taxon>
        <taxon>Fungi</taxon>
        <taxon>Dikarya</taxon>
        <taxon>Ascomycota</taxon>
        <taxon>Pezizomycotina</taxon>
        <taxon>Eurotiomycetes</taxon>
        <taxon>Eurotiomycetidae</taxon>
        <taxon>Onygenales</taxon>
        <taxon>Onygenaceae</taxon>
        <taxon>Uncinocarpus</taxon>
    </lineage>
</organism>
<dbReference type="OrthoDB" id="3514033at2759"/>
<dbReference type="RefSeq" id="XP_002583495.1">
    <property type="nucleotide sequence ID" value="XM_002583449.1"/>
</dbReference>
<dbReference type="InParanoid" id="C4JV70"/>
<evidence type="ECO:0000259" key="2">
    <source>
        <dbReference type="Pfam" id="PF12898"/>
    </source>
</evidence>
<dbReference type="OMA" id="LVEIECF"/>
<proteinExistence type="predicted"/>
<gene>
    <name evidence="3" type="ORF">UREG_06462</name>
</gene>
<dbReference type="EMBL" id="CH476618">
    <property type="protein sequence ID" value="EEP81597.1"/>
    <property type="molecule type" value="Genomic_DNA"/>
</dbReference>
<dbReference type="HOGENOM" id="CLU_052193_0_0_1"/>
<keyword evidence="4" id="KW-1185">Reference proteome</keyword>
<feature type="domain" description="Stc1" evidence="2">
    <location>
        <begin position="69"/>
        <end position="153"/>
    </location>
</feature>
<dbReference type="Pfam" id="PF12898">
    <property type="entry name" value="Stc1"/>
    <property type="match status" value="1"/>
</dbReference>
<name>C4JV70_UNCRE</name>